<gene>
    <name evidence="9" type="primary">nadK</name>
    <name evidence="10" type="ORF">NQG31_00780</name>
</gene>
<proteinExistence type="inferred from homology"/>
<dbReference type="InterPro" id="IPR017438">
    <property type="entry name" value="ATP-NAD_kinase_N"/>
</dbReference>
<dbReference type="EMBL" id="JANIEK010000002">
    <property type="protein sequence ID" value="MCT4794053.1"/>
    <property type="molecule type" value="Genomic_DNA"/>
</dbReference>
<keyword evidence="2 9" id="KW-0808">Transferase</keyword>
<evidence type="ECO:0000256" key="7">
    <source>
        <dbReference type="ARBA" id="ARBA00023027"/>
    </source>
</evidence>
<dbReference type="HAMAP" id="MF_00361">
    <property type="entry name" value="NAD_kinase"/>
    <property type="match status" value="1"/>
</dbReference>
<protein>
    <recommendedName>
        <fullName evidence="9">NAD kinase</fullName>
        <ecNumber evidence="9">2.7.1.23</ecNumber>
    </recommendedName>
    <alternativeName>
        <fullName evidence="9">ATP-dependent NAD kinase</fullName>
    </alternativeName>
</protein>
<comment type="subcellular location">
    <subcellularLocation>
        <location evidence="9">Cytoplasm</location>
    </subcellularLocation>
</comment>
<comment type="caution">
    <text evidence="10">The sequence shown here is derived from an EMBL/GenBank/DDBJ whole genome shotgun (WGS) entry which is preliminary data.</text>
</comment>
<reference evidence="10 11" key="1">
    <citation type="submission" date="2022-07" db="EMBL/GenBank/DDBJ databases">
        <title>Genomic and pangenome structural analysis of the polyextremophile Exiguobacterium.</title>
        <authorList>
            <person name="Shen L."/>
        </authorList>
    </citation>
    <scope>NUCLEOTIDE SEQUENCE [LARGE SCALE GENOMIC DNA]</scope>
    <source>
        <strain evidence="10 11">12_1</strain>
    </source>
</reference>
<feature type="binding site" evidence="9">
    <location>
        <begin position="129"/>
        <end position="130"/>
    </location>
    <ligand>
        <name>NAD(+)</name>
        <dbReference type="ChEBI" id="CHEBI:57540"/>
    </ligand>
</feature>
<feature type="binding site" evidence="9">
    <location>
        <position position="158"/>
    </location>
    <ligand>
        <name>NAD(+)</name>
        <dbReference type="ChEBI" id="CHEBI:57540"/>
    </ligand>
</feature>
<evidence type="ECO:0000256" key="2">
    <source>
        <dbReference type="ARBA" id="ARBA00022679"/>
    </source>
</evidence>
<feature type="binding site" evidence="9">
    <location>
        <begin position="169"/>
        <end position="174"/>
    </location>
    <ligand>
        <name>NAD(+)</name>
        <dbReference type="ChEBI" id="CHEBI:57540"/>
    </ligand>
</feature>
<feature type="active site" description="Proton acceptor" evidence="9">
    <location>
        <position position="52"/>
    </location>
</feature>
<feature type="binding site" evidence="9">
    <location>
        <position position="193"/>
    </location>
    <ligand>
        <name>NAD(+)</name>
        <dbReference type="ChEBI" id="CHEBI:57540"/>
    </ligand>
</feature>
<comment type="caution">
    <text evidence="9">Lacks conserved residue(s) required for the propagation of feature annotation.</text>
</comment>
<keyword evidence="3 9" id="KW-0547">Nucleotide-binding</keyword>
<dbReference type="SUPFAM" id="SSF111331">
    <property type="entry name" value="NAD kinase/diacylglycerol kinase-like"/>
    <property type="match status" value="1"/>
</dbReference>
<dbReference type="PANTHER" id="PTHR20275">
    <property type="entry name" value="NAD KINASE"/>
    <property type="match status" value="1"/>
</dbReference>
<dbReference type="InterPro" id="IPR002504">
    <property type="entry name" value="NADK"/>
</dbReference>
<feature type="binding site" evidence="9">
    <location>
        <position position="156"/>
    </location>
    <ligand>
        <name>NAD(+)</name>
        <dbReference type="ChEBI" id="CHEBI:57540"/>
    </ligand>
</feature>
<dbReference type="NCBIfam" id="NF002902">
    <property type="entry name" value="PRK03501.1"/>
    <property type="match status" value="1"/>
</dbReference>
<evidence type="ECO:0000313" key="10">
    <source>
        <dbReference type="EMBL" id="MCT4794053.1"/>
    </source>
</evidence>
<evidence type="ECO:0000256" key="3">
    <source>
        <dbReference type="ARBA" id="ARBA00022741"/>
    </source>
</evidence>
<organism evidence="10 11">
    <name type="scientific">Exiguobacterium alkaliphilum</name>
    <dbReference type="NCBI Taxonomy" id="1428684"/>
    <lineage>
        <taxon>Bacteria</taxon>
        <taxon>Bacillati</taxon>
        <taxon>Bacillota</taxon>
        <taxon>Bacilli</taxon>
        <taxon>Bacillales</taxon>
        <taxon>Bacillales Family XII. Incertae Sedis</taxon>
        <taxon>Exiguobacterium</taxon>
    </lineage>
</organism>
<feature type="binding site" evidence="9">
    <location>
        <begin position="52"/>
        <end position="53"/>
    </location>
    <ligand>
        <name>NAD(+)</name>
        <dbReference type="ChEBI" id="CHEBI:57540"/>
    </ligand>
</feature>
<keyword evidence="11" id="KW-1185">Reference proteome</keyword>
<evidence type="ECO:0000256" key="1">
    <source>
        <dbReference type="ARBA" id="ARBA00022490"/>
    </source>
</evidence>
<dbReference type="Gene3D" id="2.60.200.30">
    <property type="entry name" value="Probable inorganic polyphosphate/atp-NAD kinase, domain 2"/>
    <property type="match status" value="1"/>
</dbReference>
<comment type="similarity">
    <text evidence="9">Belongs to the NAD kinase family.</text>
</comment>
<keyword evidence="6 9" id="KW-0521">NADP</keyword>
<dbReference type="Pfam" id="PF20143">
    <property type="entry name" value="NAD_kinase_C"/>
    <property type="match status" value="1"/>
</dbReference>
<dbReference type="PANTHER" id="PTHR20275:SF9">
    <property type="entry name" value="NAD KINASE 2"/>
    <property type="match status" value="1"/>
</dbReference>
<keyword evidence="1 9" id="KW-0963">Cytoplasm</keyword>
<name>A0ABT2KUK5_9BACL</name>
<accession>A0ABT2KUK5</accession>
<comment type="function">
    <text evidence="9">Involved in the regulation of the intracellular balance of NAD and NADP, and is a key enzyme in the biosynthesis of NADP. Catalyzes specifically the phosphorylation on 2'-hydroxyl of the adenosine moiety of NAD to yield NADP.</text>
</comment>
<dbReference type="RefSeq" id="WP_034814752.1">
    <property type="nucleotide sequence ID" value="NZ_CP073101.1"/>
</dbReference>
<keyword evidence="7 9" id="KW-0520">NAD</keyword>
<evidence type="ECO:0000256" key="5">
    <source>
        <dbReference type="ARBA" id="ARBA00022840"/>
    </source>
</evidence>
<dbReference type="EC" id="2.7.1.23" evidence="9"/>
<keyword evidence="4 9" id="KW-0418">Kinase</keyword>
<dbReference type="InterPro" id="IPR017437">
    <property type="entry name" value="ATP-NAD_kinase_PpnK-typ_C"/>
</dbReference>
<comment type="cofactor">
    <cofactor evidence="9">
        <name>a divalent metal cation</name>
        <dbReference type="ChEBI" id="CHEBI:60240"/>
    </cofactor>
</comment>
<dbReference type="GO" id="GO:0016301">
    <property type="term" value="F:kinase activity"/>
    <property type="evidence" value="ECO:0007669"/>
    <property type="project" value="UniProtKB-KW"/>
</dbReference>
<dbReference type="Gene3D" id="3.40.50.10330">
    <property type="entry name" value="Probable inorganic polyphosphate/atp-NAD kinase, domain 1"/>
    <property type="match status" value="1"/>
</dbReference>
<dbReference type="InterPro" id="IPR016064">
    <property type="entry name" value="NAD/diacylglycerol_kinase_sf"/>
</dbReference>
<evidence type="ECO:0000256" key="4">
    <source>
        <dbReference type="ARBA" id="ARBA00022777"/>
    </source>
</evidence>
<evidence type="ECO:0000313" key="11">
    <source>
        <dbReference type="Proteomes" id="UP001206821"/>
    </source>
</evidence>
<keyword evidence="5 9" id="KW-0067">ATP-binding</keyword>
<comment type="catalytic activity">
    <reaction evidence="8 9">
        <text>NAD(+) + ATP = ADP + NADP(+) + H(+)</text>
        <dbReference type="Rhea" id="RHEA:18629"/>
        <dbReference type="ChEBI" id="CHEBI:15378"/>
        <dbReference type="ChEBI" id="CHEBI:30616"/>
        <dbReference type="ChEBI" id="CHEBI:57540"/>
        <dbReference type="ChEBI" id="CHEBI:58349"/>
        <dbReference type="ChEBI" id="CHEBI:456216"/>
        <dbReference type="EC" id="2.7.1.23"/>
    </reaction>
</comment>
<evidence type="ECO:0000256" key="9">
    <source>
        <dbReference type="HAMAP-Rule" id="MF_00361"/>
    </source>
</evidence>
<sequence length="272" mass="30848">MTQMRNNVYLYHRNVNDFTKEVKKLREIGEKHGFNVVERPEDANIIVAIGGDGAFLQAVRYTGFRQDAIYVGFGRGLNEFYCDFDIHKLDEVDRLFSDNTARIEAGLEVRKYPLLSASINESTPLLCLNEASIKSSIIKSLAIEVYIDDLHFETFRGDGMVVSTPTGSTAYNKSLTGAVVDPLIPCMQVSEIASVNNNRYRTLGSSFIVHESRKLSLRIIEDGNDYPIIGMDNEALSLKYTDRIDIELSDKVVKTVKLRNNSFWHKVQRSFF</sequence>
<evidence type="ECO:0000256" key="8">
    <source>
        <dbReference type="ARBA" id="ARBA00047925"/>
    </source>
</evidence>
<dbReference type="Proteomes" id="UP001206821">
    <property type="component" value="Unassembled WGS sequence"/>
</dbReference>
<evidence type="ECO:0000256" key="6">
    <source>
        <dbReference type="ARBA" id="ARBA00022857"/>
    </source>
</evidence>